<evidence type="ECO:0000259" key="5">
    <source>
        <dbReference type="Pfam" id="PF07992"/>
    </source>
</evidence>
<dbReference type="PANTHER" id="PTHR43735:SF3">
    <property type="entry name" value="FERROPTOSIS SUPPRESSOR PROTEIN 1"/>
    <property type="match status" value="1"/>
</dbReference>
<dbReference type="Proteomes" id="UP000224854">
    <property type="component" value="Unassembled WGS sequence"/>
</dbReference>
<dbReference type="GO" id="GO:0004174">
    <property type="term" value="F:electron-transferring-flavoprotein dehydrogenase activity"/>
    <property type="evidence" value="ECO:0007669"/>
    <property type="project" value="TreeGrafter"/>
</dbReference>
<gene>
    <name evidence="6" type="ORF">CDD82_2395</name>
</gene>
<keyword evidence="7" id="KW-1185">Reference proteome</keyword>
<comment type="similarity">
    <text evidence="1">Belongs to the FAD-dependent oxidoreductase family.</text>
</comment>
<dbReference type="GO" id="GO:0005737">
    <property type="term" value="C:cytoplasm"/>
    <property type="evidence" value="ECO:0007669"/>
    <property type="project" value="TreeGrafter"/>
</dbReference>
<evidence type="ECO:0000256" key="4">
    <source>
        <dbReference type="ARBA" id="ARBA00023002"/>
    </source>
</evidence>
<evidence type="ECO:0000256" key="1">
    <source>
        <dbReference type="ARBA" id="ARBA00006442"/>
    </source>
</evidence>
<evidence type="ECO:0000256" key="3">
    <source>
        <dbReference type="ARBA" id="ARBA00022827"/>
    </source>
</evidence>
<name>A0A2C5ZJM5_9HYPO</name>
<dbReference type="EMBL" id="NJEU01000186">
    <property type="protein sequence ID" value="PHH79431.1"/>
    <property type="molecule type" value="Genomic_DNA"/>
</dbReference>
<dbReference type="PRINTS" id="PR00411">
    <property type="entry name" value="PNDRDTASEI"/>
</dbReference>
<comment type="caution">
    <text evidence="6">The sequence shown here is derived from an EMBL/GenBank/DDBJ whole genome shotgun (WGS) entry which is preliminary data.</text>
</comment>
<feature type="domain" description="FAD/NAD(P)-binding" evidence="5">
    <location>
        <begin position="15"/>
        <end position="318"/>
    </location>
</feature>
<keyword evidence="2" id="KW-0285">Flavoprotein</keyword>
<dbReference type="InterPro" id="IPR023753">
    <property type="entry name" value="FAD/NAD-binding_dom"/>
</dbReference>
<dbReference type="AlphaFoldDB" id="A0A2C5ZJM5"/>
<sequence length="398" mass="42273">MAQPQTDKDGATTKTVVVLGGSLGGLAVVHRLLKYTLPRSKHLRLVLVSKNSHFYWNLASVRAVIPNAIADDDVLRPIEPGLKQYPPGSIDFIVGAATALDPGAKRVTVRKTHQDHGDGQEQVIDLDYDLLVVATGTRPLDIDMPWKAAGSYSQCVASLHDTASRIGAASHIVVAGGGATGVELAAEIRCAGAKHSPQKTVVLLSSSEVLVGGDSSAERINKELRRLGIQVRLGVKAARVDSAASRSDGKTLVHLSDGSDLLTDLYIPTTGQVPNSDFLPHEWLTDKGLIETDDRMRILAAPAHTWAVGDIVVQSRPGFLSTEAQAAGVANNIDRVLHGKDQQIATGPFVDAFLCCLGPSRGAGHIGPIPTPSFLVWALKGRTLGVEKTPKFVNGTMW</sequence>
<protein>
    <recommendedName>
        <fullName evidence="5">FAD/NAD(P)-binding domain-containing protein</fullName>
    </recommendedName>
</protein>
<dbReference type="SUPFAM" id="SSF51905">
    <property type="entry name" value="FAD/NAD(P)-binding domain"/>
    <property type="match status" value="1"/>
</dbReference>
<organism evidence="6 7">
    <name type="scientific">Ophiocordyceps australis</name>
    <dbReference type="NCBI Taxonomy" id="1399860"/>
    <lineage>
        <taxon>Eukaryota</taxon>
        <taxon>Fungi</taxon>
        <taxon>Dikarya</taxon>
        <taxon>Ascomycota</taxon>
        <taxon>Pezizomycotina</taxon>
        <taxon>Sordariomycetes</taxon>
        <taxon>Hypocreomycetidae</taxon>
        <taxon>Hypocreales</taxon>
        <taxon>Ophiocordycipitaceae</taxon>
        <taxon>Ophiocordyceps</taxon>
    </lineage>
</organism>
<dbReference type="PANTHER" id="PTHR43735">
    <property type="entry name" value="APOPTOSIS-INDUCING FACTOR 1"/>
    <property type="match status" value="1"/>
</dbReference>
<dbReference type="GO" id="GO:0050660">
    <property type="term" value="F:flavin adenine dinucleotide binding"/>
    <property type="evidence" value="ECO:0007669"/>
    <property type="project" value="TreeGrafter"/>
</dbReference>
<evidence type="ECO:0000256" key="2">
    <source>
        <dbReference type="ARBA" id="ARBA00022630"/>
    </source>
</evidence>
<dbReference type="OrthoDB" id="202203at2759"/>
<dbReference type="InterPro" id="IPR036188">
    <property type="entry name" value="FAD/NAD-bd_sf"/>
</dbReference>
<dbReference type="PRINTS" id="PR00368">
    <property type="entry name" value="FADPNR"/>
</dbReference>
<evidence type="ECO:0000313" key="7">
    <source>
        <dbReference type="Proteomes" id="UP000224854"/>
    </source>
</evidence>
<proteinExistence type="inferred from homology"/>
<evidence type="ECO:0000313" key="6">
    <source>
        <dbReference type="EMBL" id="PHH79431.1"/>
    </source>
</evidence>
<keyword evidence="4" id="KW-0560">Oxidoreductase</keyword>
<accession>A0A2C5ZJM5</accession>
<keyword evidence="3" id="KW-0274">FAD</keyword>
<dbReference type="Pfam" id="PF07992">
    <property type="entry name" value="Pyr_redox_2"/>
    <property type="match status" value="1"/>
</dbReference>
<dbReference type="Gene3D" id="3.50.50.100">
    <property type="match status" value="1"/>
</dbReference>
<reference evidence="6 7" key="1">
    <citation type="submission" date="2017-06" db="EMBL/GenBank/DDBJ databases">
        <title>Ant-infecting Ophiocordyceps genomes reveal a high diversity of potential behavioral manipulation genes and a possible major role for enterotoxins.</title>
        <authorList>
            <person name="De Bekker C."/>
            <person name="Evans H.C."/>
            <person name="Brachmann A."/>
            <person name="Hughes D.P."/>
        </authorList>
    </citation>
    <scope>NUCLEOTIDE SEQUENCE [LARGE SCALE GENOMIC DNA]</scope>
    <source>
        <strain evidence="6 7">1348a</strain>
    </source>
</reference>